<organism evidence="2 3">
    <name type="scientific">Scytonema hofmannii PCC 7110</name>
    <dbReference type="NCBI Taxonomy" id="128403"/>
    <lineage>
        <taxon>Bacteria</taxon>
        <taxon>Bacillati</taxon>
        <taxon>Cyanobacteriota</taxon>
        <taxon>Cyanophyceae</taxon>
        <taxon>Nostocales</taxon>
        <taxon>Scytonemataceae</taxon>
        <taxon>Scytonema</taxon>
    </lineage>
</organism>
<reference evidence="2 3" key="1">
    <citation type="journal article" date="2013" name="Genome Biol. Evol.">
        <title>Genomes of Stigonematalean cyanobacteria (subsection V) and the evolution of oxygenic photosynthesis from prokaryotes to plastids.</title>
        <authorList>
            <person name="Dagan T."/>
            <person name="Roettger M."/>
            <person name="Stucken K."/>
            <person name="Landan G."/>
            <person name="Koch R."/>
            <person name="Major P."/>
            <person name="Gould S.B."/>
            <person name="Goremykin V.V."/>
            <person name="Rippka R."/>
            <person name="Tandeau de Marsac N."/>
            <person name="Gugger M."/>
            <person name="Lockhart P.J."/>
            <person name="Allen J.F."/>
            <person name="Brune I."/>
            <person name="Maus I."/>
            <person name="Puhler A."/>
            <person name="Martin W.F."/>
        </authorList>
    </citation>
    <scope>NUCLEOTIDE SEQUENCE [LARGE SCALE GENOMIC DNA]</scope>
    <source>
        <strain evidence="2 3">PCC 7110</strain>
    </source>
</reference>
<dbReference type="RefSeq" id="WP_017743841.1">
    <property type="nucleotide sequence ID" value="NZ_KQ976354.1"/>
</dbReference>
<gene>
    <name evidence="2" type="ORF">WA1_09910</name>
</gene>
<protein>
    <recommendedName>
        <fullName evidence="1">Protein kinase domain-containing protein</fullName>
    </recommendedName>
</protein>
<proteinExistence type="predicted"/>
<dbReference type="GO" id="GO:0005524">
    <property type="term" value="F:ATP binding"/>
    <property type="evidence" value="ECO:0007669"/>
    <property type="project" value="InterPro"/>
</dbReference>
<dbReference type="InterPro" id="IPR011009">
    <property type="entry name" value="Kinase-like_dom_sf"/>
</dbReference>
<dbReference type="AlphaFoldDB" id="A0A139WRI0"/>
<evidence type="ECO:0000313" key="2">
    <source>
        <dbReference type="EMBL" id="KYC35041.1"/>
    </source>
</evidence>
<dbReference type="PROSITE" id="PS50011">
    <property type="entry name" value="PROTEIN_KINASE_DOM"/>
    <property type="match status" value="1"/>
</dbReference>
<accession>A0A139WRI0</accession>
<sequence>MKNVNIDLLGYQSTNQLYAGSRTVVYQAIREADRSPVVIKLMREEYPTFGELVRFRNQYVIAQNLDFGGIVKPLALLRYGQGYALVMEDVGGVSLANYLKEQAIALTHR</sequence>
<evidence type="ECO:0000313" key="3">
    <source>
        <dbReference type="Proteomes" id="UP000076925"/>
    </source>
</evidence>
<dbReference type="Gene3D" id="1.10.510.10">
    <property type="entry name" value="Transferase(Phosphotransferase) domain 1"/>
    <property type="match status" value="1"/>
</dbReference>
<name>A0A139WRI0_9CYAN</name>
<dbReference type="EMBL" id="ANNX02000053">
    <property type="protein sequence ID" value="KYC35041.1"/>
    <property type="molecule type" value="Genomic_DNA"/>
</dbReference>
<dbReference type="SUPFAM" id="SSF56112">
    <property type="entry name" value="Protein kinase-like (PK-like)"/>
    <property type="match status" value="1"/>
</dbReference>
<dbReference type="STRING" id="128403.WA1_09910"/>
<evidence type="ECO:0000259" key="1">
    <source>
        <dbReference type="PROSITE" id="PS50011"/>
    </source>
</evidence>
<comment type="caution">
    <text evidence="2">The sequence shown here is derived from an EMBL/GenBank/DDBJ whole genome shotgun (WGS) entry which is preliminary data.</text>
</comment>
<dbReference type="InterPro" id="IPR000719">
    <property type="entry name" value="Prot_kinase_dom"/>
</dbReference>
<dbReference type="Proteomes" id="UP000076925">
    <property type="component" value="Unassembled WGS sequence"/>
</dbReference>
<keyword evidence="3" id="KW-1185">Reference proteome</keyword>
<dbReference type="GO" id="GO:0004672">
    <property type="term" value="F:protein kinase activity"/>
    <property type="evidence" value="ECO:0007669"/>
    <property type="project" value="InterPro"/>
</dbReference>
<feature type="domain" description="Protein kinase" evidence="1">
    <location>
        <begin position="11"/>
        <end position="109"/>
    </location>
</feature>
<dbReference type="OrthoDB" id="573511at2"/>